<keyword evidence="1" id="KW-0812">Transmembrane</keyword>
<dbReference type="Proteomes" id="UP000697127">
    <property type="component" value="Unassembled WGS sequence"/>
</dbReference>
<feature type="signal peptide" evidence="2">
    <location>
        <begin position="1"/>
        <end position="25"/>
    </location>
</feature>
<evidence type="ECO:0000256" key="2">
    <source>
        <dbReference type="SAM" id="SignalP"/>
    </source>
</evidence>
<name>A0A9P7BGX1_9ASCO</name>
<dbReference type="AlphaFoldDB" id="A0A9P7BGX1"/>
<reference evidence="3" key="1">
    <citation type="submission" date="2020-11" db="EMBL/GenBank/DDBJ databases">
        <title>Kefir isolates.</title>
        <authorList>
            <person name="Marcisauskas S."/>
            <person name="Kim Y."/>
            <person name="Blasche S."/>
        </authorList>
    </citation>
    <scope>NUCLEOTIDE SEQUENCE</scope>
    <source>
        <strain evidence="3">Olga-1</strain>
    </source>
</reference>
<proteinExistence type="predicted"/>
<evidence type="ECO:0000313" key="3">
    <source>
        <dbReference type="EMBL" id="KAG0690586.1"/>
    </source>
</evidence>
<keyword evidence="1" id="KW-1133">Transmembrane helix</keyword>
<comment type="caution">
    <text evidence="3">The sequence shown here is derived from an EMBL/GenBank/DDBJ whole genome shotgun (WGS) entry which is preliminary data.</text>
</comment>
<accession>A0A9P7BGX1</accession>
<keyword evidence="1" id="KW-0472">Membrane</keyword>
<keyword evidence="2" id="KW-0732">Signal</keyword>
<gene>
    <name evidence="3" type="ORF">C6P40_002337</name>
</gene>
<keyword evidence="4" id="KW-1185">Reference proteome</keyword>
<dbReference type="EMBL" id="PUHW01000026">
    <property type="protein sequence ID" value="KAG0690586.1"/>
    <property type="molecule type" value="Genomic_DNA"/>
</dbReference>
<evidence type="ECO:0000313" key="4">
    <source>
        <dbReference type="Proteomes" id="UP000697127"/>
    </source>
</evidence>
<feature type="chain" id="PRO_5040106900" evidence="2">
    <location>
        <begin position="26"/>
        <end position="123"/>
    </location>
</feature>
<evidence type="ECO:0000256" key="1">
    <source>
        <dbReference type="SAM" id="Phobius"/>
    </source>
</evidence>
<sequence length="123" mass="13227">MRLFPKLANSQLPIILSLSIATVLAGSTPNVSNNSFEQSDKLIIPTVGVDILSKRSNWGLDDYIKGSVIGLTGLIFFQELAIRTHTSSGRSNGACYACIAGMTVMSTVIAIQLTKYNMSKKDS</sequence>
<organism evidence="3 4">
    <name type="scientific">Pichia californica</name>
    <dbReference type="NCBI Taxonomy" id="460514"/>
    <lineage>
        <taxon>Eukaryota</taxon>
        <taxon>Fungi</taxon>
        <taxon>Dikarya</taxon>
        <taxon>Ascomycota</taxon>
        <taxon>Saccharomycotina</taxon>
        <taxon>Pichiomycetes</taxon>
        <taxon>Pichiales</taxon>
        <taxon>Pichiaceae</taxon>
        <taxon>Pichia</taxon>
    </lineage>
</organism>
<feature type="transmembrane region" description="Helical" evidence="1">
    <location>
        <begin position="94"/>
        <end position="113"/>
    </location>
</feature>
<protein>
    <submittedName>
        <fullName evidence="3">Uncharacterized protein</fullName>
    </submittedName>
</protein>